<dbReference type="STRING" id="3469.A0A4Y7IUS8"/>
<dbReference type="Proteomes" id="UP000316621">
    <property type="component" value="Chromosome 2"/>
</dbReference>
<gene>
    <name evidence="2" type="ORF">C5167_019932</name>
</gene>
<evidence type="ECO:0000313" key="2">
    <source>
        <dbReference type="EMBL" id="RZC51501.1"/>
    </source>
</evidence>
<dbReference type="CDD" id="cd22157">
    <property type="entry name" value="F-box_AtFBW1-like"/>
    <property type="match status" value="1"/>
</dbReference>
<dbReference type="SUPFAM" id="SSF81383">
    <property type="entry name" value="F-box domain"/>
    <property type="match status" value="1"/>
</dbReference>
<dbReference type="OMA" id="SEYFICN"/>
<sequence>MASLYRSKRMTVYLSIDILEEILLRLPVKSLIVFKCVSKQWLSLISNPSFARRHSLQKLGRSVTGLFVQDPSWLGLYGNAFVFLDESKRNNVISKSFNPYAKSLPCPIDFRRRTIQSCNGLLCCKTSHNNPTFYVYNPSTNHHKILPRSPFKKDGFKSFCSVSLAFDPDKSPHYEVISIWAHKCRTLGVEIYSSKSESWKDLGMVNGSGRIYIVEDTGVFLNGSLHWFNRYGSCYLDVGEKSLQLKKMPAPPVAREDQVYGQTTWIVYFGECNGHIHLMKAYRKFPTSLYIMELEMDYTKWKVKYHINIELLTSAYYSEMVFDMHYQSIQDFSVLFVEDHDDDESKTSKMVIQIREHIIFYDLKDMTFNEVKDIQLTRRHPYKRLATPFIESLACV</sequence>
<protein>
    <recommendedName>
        <fullName evidence="1">F-box domain-containing protein</fullName>
    </recommendedName>
</protein>
<evidence type="ECO:0000313" key="3">
    <source>
        <dbReference type="Proteomes" id="UP000316621"/>
    </source>
</evidence>
<dbReference type="SMART" id="SM00256">
    <property type="entry name" value="FBOX"/>
    <property type="match status" value="1"/>
</dbReference>
<dbReference type="PANTHER" id="PTHR31672:SF13">
    <property type="entry name" value="F-BOX PROTEIN CPR30-LIKE"/>
    <property type="match status" value="1"/>
</dbReference>
<dbReference type="InterPro" id="IPR006527">
    <property type="entry name" value="F-box-assoc_dom_typ1"/>
</dbReference>
<dbReference type="Pfam" id="PF00646">
    <property type="entry name" value="F-box"/>
    <property type="match status" value="1"/>
</dbReference>
<keyword evidence="3" id="KW-1185">Reference proteome</keyword>
<dbReference type="EMBL" id="CM010716">
    <property type="protein sequence ID" value="RZC51501.1"/>
    <property type="molecule type" value="Genomic_DNA"/>
</dbReference>
<dbReference type="InterPro" id="IPR036047">
    <property type="entry name" value="F-box-like_dom_sf"/>
</dbReference>
<organism evidence="2 3">
    <name type="scientific">Papaver somniferum</name>
    <name type="common">Opium poppy</name>
    <dbReference type="NCBI Taxonomy" id="3469"/>
    <lineage>
        <taxon>Eukaryota</taxon>
        <taxon>Viridiplantae</taxon>
        <taxon>Streptophyta</taxon>
        <taxon>Embryophyta</taxon>
        <taxon>Tracheophyta</taxon>
        <taxon>Spermatophyta</taxon>
        <taxon>Magnoliopsida</taxon>
        <taxon>Ranunculales</taxon>
        <taxon>Papaveraceae</taxon>
        <taxon>Papaveroideae</taxon>
        <taxon>Papaver</taxon>
    </lineage>
</organism>
<reference evidence="2 3" key="1">
    <citation type="journal article" date="2018" name="Science">
        <title>The opium poppy genome and morphinan production.</title>
        <authorList>
            <person name="Guo L."/>
            <person name="Winzer T."/>
            <person name="Yang X."/>
            <person name="Li Y."/>
            <person name="Ning Z."/>
            <person name="He Z."/>
            <person name="Teodor R."/>
            <person name="Lu Y."/>
            <person name="Bowser T.A."/>
            <person name="Graham I.A."/>
            <person name="Ye K."/>
        </authorList>
    </citation>
    <scope>NUCLEOTIDE SEQUENCE [LARGE SCALE GENOMIC DNA]</scope>
    <source>
        <strain evidence="3">cv. HN1</strain>
        <tissue evidence="2">Leaves</tissue>
    </source>
</reference>
<evidence type="ECO:0000259" key="1">
    <source>
        <dbReference type="SMART" id="SM00256"/>
    </source>
</evidence>
<accession>A0A4Y7IUS8</accession>
<feature type="domain" description="F-box" evidence="1">
    <location>
        <begin position="14"/>
        <end position="54"/>
    </location>
</feature>
<dbReference type="InterPro" id="IPR001810">
    <property type="entry name" value="F-box_dom"/>
</dbReference>
<dbReference type="Pfam" id="PF07734">
    <property type="entry name" value="FBA_1"/>
    <property type="match status" value="1"/>
</dbReference>
<dbReference type="Gene3D" id="1.20.1280.50">
    <property type="match status" value="1"/>
</dbReference>
<dbReference type="AlphaFoldDB" id="A0A4Y7IUS8"/>
<dbReference type="PANTHER" id="PTHR31672">
    <property type="entry name" value="BNACNNG10540D PROTEIN"/>
    <property type="match status" value="1"/>
</dbReference>
<dbReference type="Gramene" id="RZC51501">
    <property type="protein sequence ID" value="RZC51501"/>
    <property type="gene ID" value="C5167_019932"/>
</dbReference>
<dbReference type="InterPro" id="IPR050796">
    <property type="entry name" value="SCF_F-box_component"/>
</dbReference>
<proteinExistence type="predicted"/>
<dbReference type="NCBIfam" id="TIGR01640">
    <property type="entry name" value="F_box_assoc_1"/>
    <property type="match status" value="1"/>
</dbReference>
<dbReference type="InterPro" id="IPR017451">
    <property type="entry name" value="F-box-assoc_interact_dom"/>
</dbReference>
<name>A0A4Y7IUS8_PAPSO</name>